<evidence type="ECO:0000313" key="2">
    <source>
        <dbReference type="Proteomes" id="UP001295684"/>
    </source>
</evidence>
<comment type="caution">
    <text evidence="1">The sequence shown here is derived from an EMBL/GenBank/DDBJ whole genome shotgun (WGS) entry which is preliminary data.</text>
</comment>
<proteinExistence type="predicted"/>
<dbReference type="AlphaFoldDB" id="A0AAD1ULT3"/>
<evidence type="ECO:0000313" key="1">
    <source>
        <dbReference type="EMBL" id="CAI2370156.1"/>
    </source>
</evidence>
<name>A0AAD1ULT3_EUPCR</name>
<dbReference type="InterPro" id="IPR032675">
    <property type="entry name" value="LRR_dom_sf"/>
</dbReference>
<reference evidence="1" key="1">
    <citation type="submission" date="2023-07" db="EMBL/GenBank/DDBJ databases">
        <authorList>
            <consortium name="AG Swart"/>
            <person name="Singh M."/>
            <person name="Singh A."/>
            <person name="Seah K."/>
            <person name="Emmerich C."/>
        </authorList>
    </citation>
    <scope>NUCLEOTIDE SEQUENCE</scope>
    <source>
        <strain evidence="1">DP1</strain>
    </source>
</reference>
<organism evidence="1 2">
    <name type="scientific">Euplotes crassus</name>
    <dbReference type="NCBI Taxonomy" id="5936"/>
    <lineage>
        <taxon>Eukaryota</taxon>
        <taxon>Sar</taxon>
        <taxon>Alveolata</taxon>
        <taxon>Ciliophora</taxon>
        <taxon>Intramacronucleata</taxon>
        <taxon>Spirotrichea</taxon>
        <taxon>Hypotrichia</taxon>
        <taxon>Euplotida</taxon>
        <taxon>Euplotidae</taxon>
        <taxon>Moneuplotes</taxon>
    </lineage>
</organism>
<sequence>MIYHIPGVTASISPYLNELVGISFKVLKEMKFQDFLVKSSQLKRLITSFKHVNALKFYSCKLTIHNIPDFSKSLENTKIRELSFAGSSFLDSTCALALNKPLSTPRSNLSLFLTLLKGLGSSPCLNLSLQTLNLQSCLTRAEIQEVLASSGLSRVKFKI</sequence>
<accession>A0AAD1ULT3</accession>
<keyword evidence="2" id="KW-1185">Reference proteome</keyword>
<protein>
    <submittedName>
        <fullName evidence="1">Uncharacterized protein</fullName>
    </submittedName>
</protein>
<gene>
    <name evidence="1" type="ORF">ECRASSUSDP1_LOCUS11464</name>
</gene>
<dbReference type="Gene3D" id="3.80.10.10">
    <property type="entry name" value="Ribonuclease Inhibitor"/>
    <property type="match status" value="1"/>
</dbReference>
<dbReference type="EMBL" id="CAMPGE010011322">
    <property type="protein sequence ID" value="CAI2370156.1"/>
    <property type="molecule type" value="Genomic_DNA"/>
</dbReference>
<dbReference type="Proteomes" id="UP001295684">
    <property type="component" value="Unassembled WGS sequence"/>
</dbReference>